<organism evidence="2 3">
    <name type="scientific">Thalassolituus marinus</name>
    <dbReference type="NCBI Taxonomy" id="671053"/>
    <lineage>
        <taxon>Bacteria</taxon>
        <taxon>Pseudomonadati</taxon>
        <taxon>Pseudomonadota</taxon>
        <taxon>Gammaproteobacteria</taxon>
        <taxon>Oceanospirillales</taxon>
        <taxon>Oceanospirillaceae</taxon>
        <taxon>Thalassolituus</taxon>
    </lineage>
</organism>
<dbReference type="Proteomes" id="UP000714380">
    <property type="component" value="Unassembled WGS sequence"/>
</dbReference>
<proteinExistence type="predicted"/>
<evidence type="ECO:0000256" key="1">
    <source>
        <dbReference type="SAM" id="SignalP"/>
    </source>
</evidence>
<name>A0ABS7ZQN5_9GAMM</name>
<reference evidence="2 3" key="1">
    <citation type="submission" date="2020-12" db="EMBL/GenBank/DDBJ databases">
        <title>Novel Thalassolituus-related marine hydrocarbonoclastic bacteria mediated algae-derived hydrocarbons mineralization in twilight zone of the northern South China Sea.</title>
        <authorList>
            <person name="Dong C."/>
        </authorList>
    </citation>
    <scope>NUCLEOTIDE SEQUENCE [LARGE SCALE GENOMIC DNA]</scope>
    <source>
        <strain evidence="2 3">IMCC1826</strain>
    </source>
</reference>
<sequence length="297" mass="32798">MKRLLIVLLCLSPPASAGTISCFAGGQTISFAGIDALDKPGDQAVISGCEWLAPLPRQRTAWPPGLPSLSFTRSLATDWSDSKGFLRYWQWQLDAPLLRLGDIVASASVEASYRRQLHTLDQSVRWNDTTIDSSQALLIDREIASAGLLLDLRNLDSTFSSIWVRRHSDRRPLIFDVNETERLDDVILSGWEVGIRRQQRQPGISLNGQLTLGGGTISDNGFSPEVDDAGEDAKFLRAELELMAQGLIRYRQTFLALEAGLKSEHIHIPTASSDSAVSFSNITDTDYILRLRAGARF</sequence>
<feature type="signal peptide" evidence="1">
    <location>
        <begin position="1"/>
        <end position="17"/>
    </location>
</feature>
<evidence type="ECO:0000313" key="2">
    <source>
        <dbReference type="EMBL" id="MCA6062791.1"/>
    </source>
</evidence>
<protein>
    <recommendedName>
        <fullName evidence="4">DUF481 domain-containing protein</fullName>
    </recommendedName>
</protein>
<dbReference type="RefSeq" id="WP_225672143.1">
    <property type="nucleotide sequence ID" value="NZ_JAEDAH010000019.1"/>
</dbReference>
<feature type="chain" id="PRO_5046033310" description="DUF481 domain-containing protein" evidence="1">
    <location>
        <begin position="18"/>
        <end position="297"/>
    </location>
</feature>
<gene>
    <name evidence="2" type="ORF">I9W95_04135</name>
</gene>
<comment type="caution">
    <text evidence="2">The sequence shown here is derived from an EMBL/GenBank/DDBJ whole genome shotgun (WGS) entry which is preliminary data.</text>
</comment>
<keyword evidence="1" id="KW-0732">Signal</keyword>
<accession>A0ABS7ZQN5</accession>
<dbReference type="EMBL" id="JAEDAH010000019">
    <property type="protein sequence ID" value="MCA6062791.1"/>
    <property type="molecule type" value="Genomic_DNA"/>
</dbReference>
<keyword evidence="3" id="KW-1185">Reference proteome</keyword>
<evidence type="ECO:0000313" key="3">
    <source>
        <dbReference type="Proteomes" id="UP000714380"/>
    </source>
</evidence>
<dbReference type="PROSITE" id="PS51257">
    <property type="entry name" value="PROKAR_LIPOPROTEIN"/>
    <property type="match status" value="1"/>
</dbReference>
<evidence type="ECO:0008006" key="4">
    <source>
        <dbReference type="Google" id="ProtNLM"/>
    </source>
</evidence>